<keyword evidence="7" id="KW-1185">Reference proteome</keyword>
<dbReference type="EC" id="2.7.1.-" evidence="6"/>
<dbReference type="Pfam" id="PF00370">
    <property type="entry name" value="FGGY_N"/>
    <property type="match status" value="1"/>
</dbReference>
<name>A0ABT7A6Z2_9ACTN</name>
<comment type="similarity">
    <text evidence="1">Belongs to the FGGY kinase family.</text>
</comment>
<dbReference type="InterPro" id="IPR018484">
    <property type="entry name" value="FGGY_N"/>
</dbReference>
<evidence type="ECO:0000256" key="2">
    <source>
        <dbReference type="ARBA" id="ARBA00022679"/>
    </source>
</evidence>
<feature type="domain" description="Carbohydrate kinase FGGY N-terminal" evidence="4">
    <location>
        <begin position="8"/>
        <end position="248"/>
    </location>
</feature>
<dbReference type="InterPro" id="IPR050406">
    <property type="entry name" value="FGGY_Carb_Kinase"/>
</dbReference>
<comment type="caution">
    <text evidence="6">The sequence shown here is derived from an EMBL/GenBank/DDBJ whole genome shotgun (WGS) entry which is preliminary data.</text>
</comment>
<accession>A0ABT7A6Z2</accession>
<dbReference type="InterPro" id="IPR018485">
    <property type="entry name" value="FGGY_C"/>
</dbReference>
<dbReference type="PANTHER" id="PTHR43095:SF3">
    <property type="entry name" value="L-XYLULOSE_3-KETO-L-GULONATE KINASE"/>
    <property type="match status" value="1"/>
</dbReference>
<evidence type="ECO:0000259" key="5">
    <source>
        <dbReference type="Pfam" id="PF02782"/>
    </source>
</evidence>
<evidence type="ECO:0000259" key="4">
    <source>
        <dbReference type="Pfam" id="PF00370"/>
    </source>
</evidence>
<evidence type="ECO:0000313" key="6">
    <source>
        <dbReference type="EMBL" id="MDJ1137076.1"/>
    </source>
</evidence>
<dbReference type="Proteomes" id="UP001214441">
    <property type="component" value="Unassembled WGS sequence"/>
</dbReference>
<keyword evidence="2 6" id="KW-0808">Transferase</keyword>
<dbReference type="InterPro" id="IPR000577">
    <property type="entry name" value="Carb_kinase_FGGY"/>
</dbReference>
<dbReference type="PIRSF" id="PIRSF000538">
    <property type="entry name" value="GlpK"/>
    <property type="match status" value="1"/>
</dbReference>
<protein>
    <submittedName>
        <fullName evidence="6">FGGY-family carbohydrate kinase</fullName>
        <ecNumber evidence="6">2.7.1.-</ecNumber>
    </submittedName>
</protein>
<feature type="domain" description="Carbohydrate kinase FGGY C-terminal" evidence="5">
    <location>
        <begin position="283"/>
        <end position="441"/>
    </location>
</feature>
<evidence type="ECO:0000256" key="1">
    <source>
        <dbReference type="ARBA" id="ARBA00009156"/>
    </source>
</evidence>
<sequence length="494" mass="51336">MTEHCGALIGVDIGTSVTKAVAFDRDGRALHTAARPSTLLRGPGGVVEQDLDEVLRSVAEVVREVAAALPGPPTALALTGQGDGLWLRDAGGRPARRMISWMDGRAAGLVARWQRDGTVREVFGHTGSGMFPGCHAPLLAWLRAYEPETLERAAVAGYCVDAVAQRLTGTVSVDASDATLPFLDPATRSYSPGALAACGVGDLAHLLPEPAAPRAVLALDRAGAELLGLAEGLPLTSGPYDLPACAVGSGVREVGDGLLTVGTTLACQVLTDRTDAKPGGDPAGMWLCTPDRDRWLRAMPAMVGTAGIDWTLHLVGATTAELEPLLAQSPPGARGVSALPFLSEAGERAPFVAPGARAGFEGLSLAHGSADVVRAMCEAVGYAARHCLETAGLEGTLAACGGGTRSEGWMRTFAGILGRPVRVPEETEVGAKGAAIVARAALGDPVDEERWHAAHRLVEPDPDDLALYESGYARYRETVESSRAHWEDPVPAQA</sequence>
<gene>
    <name evidence="6" type="ORF">NMN56_035070</name>
</gene>
<dbReference type="InterPro" id="IPR043129">
    <property type="entry name" value="ATPase_NBD"/>
</dbReference>
<dbReference type="EMBL" id="JANCPR020000051">
    <property type="protein sequence ID" value="MDJ1137076.1"/>
    <property type="molecule type" value="Genomic_DNA"/>
</dbReference>
<evidence type="ECO:0000313" key="7">
    <source>
        <dbReference type="Proteomes" id="UP001214441"/>
    </source>
</evidence>
<evidence type="ECO:0000256" key="3">
    <source>
        <dbReference type="ARBA" id="ARBA00022777"/>
    </source>
</evidence>
<reference evidence="6 7" key="1">
    <citation type="submission" date="2023-05" db="EMBL/GenBank/DDBJ databases">
        <title>Streptantibioticus silvisoli sp. nov., acidotolerant actinomycetes 1 from pine litter.</title>
        <authorList>
            <person name="Swiecimska M."/>
            <person name="Golinska P."/>
            <person name="Sangal V."/>
            <person name="Wachnowicz B."/>
            <person name="Goodfellow M."/>
        </authorList>
    </citation>
    <scope>NUCLEOTIDE SEQUENCE [LARGE SCALE GENOMIC DNA]</scope>
    <source>
        <strain evidence="6 7">DSM 42109</strain>
    </source>
</reference>
<dbReference type="PANTHER" id="PTHR43095">
    <property type="entry name" value="SUGAR KINASE"/>
    <property type="match status" value="1"/>
</dbReference>
<keyword evidence="3 6" id="KW-0418">Kinase</keyword>
<dbReference type="RefSeq" id="WP_274041296.1">
    <property type="nucleotide sequence ID" value="NZ_JANCPR020000051.1"/>
</dbReference>
<dbReference type="GO" id="GO:0016301">
    <property type="term" value="F:kinase activity"/>
    <property type="evidence" value="ECO:0007669"/>
    <property type="project" value="UniProtKB-KW"/>
</dbReference>
<dbReference type="Pfam" id="PF02782">
    <property type="entry name" value="FGGY_C"/>
    <property type="match status" value="1"/>
</dbReference>
<dbReference type="Gene3D" id="3.30.420.40">
    <property type="match status" value="2"/>
</dbReference>
<proteinExistence type="inferred from homology"/>
<dbReference type="SUPFAM" id="SSF53067">
    <property type="entry name" value="Actin-like ATPase domain"/>
    <property type="match status" value="2"/>
</dbReference>
<organism evidence="6 7">
    <name type="scientific">Streptomyces iconiensis</name>
    <dbReference type="NCBI Taxonomy" id="1384038"/>
    <lineage>
        <taxon>Bacteria</taxon>
        <taxon>Bacillati</taxon>
        <taxon>Actinomycetota</taxon>
        <taxon>Actinomycetes</taxon>
        <taxon>Kitasatosporales</taxon>
        <taxon>Streptomycetaceae</taxon>
        <taxon>Streptomyces</taxon>
    </lineage>
</organism>